<reference evidence="1" key="1">
    <citation type="submission" date="2021-01" db="EMBL/GenBank/DDBJ databases">
        <authorList>
            <person name="Corre E."/>
            <person name="Pelletier E."/>
            <person name="Niang G."/>
            <person name="Scheremetjew M."/>
            <person name="Finn R."/>
            <person name="Kale V."/>
            <person name="Holt S."/>
            <person name="Cochrane G."/>
            <person name="Meng A."/>
            <person name="Brown T."/>
            <person name="Cohen L."/>
        </authorList>
    </citation>
    <scope>NUCLEOTIDE SEQUENCE</scope>
    <source>
        <strain evidence="1">SAG 36.94</strain>
    </source>
</reference>
<accession>A0A7S1TES3</accession>
<name>A0A7S1TES3_9RHOD</name>
<dbReference type="EMBL" id="HBGH01007907">
    <property type="protein sequence ID" value="CAD9232266.1"/>
    <property type="molecule type" value="Transcribed_RNA"/>
</dbReference>
<dbReference type="SUPFAM" id="SSF55159">
    <property type="entry name" value="eIF1-like"/>
    <property type="match status" value="1"/>
</dbReference>
<dbReference type="GO" id="GO:0003743">
    <property type="term" value="F:translation initiation factor activity"/>
    <property type="evidence" value="ECO:0007669"/>
    <property type="project" value="InterPro"/>
</dbReference>
<gene>
    <name evidence="1" type="ORF">CCAE0312_LOCUS4347</name>
</gene>
<evidence type="ECO:0000313" key="1">
    <source>
        <dbReference type="EMBL" id="CAD9232266.1"/>
    </source>
</evidence>
<sequence>MAAFVIGSVGRTRQHHGGIDDTRQERAVRRLFASRVNGAKRVVWREFDEGRDEEDSSRSVQLPEHCKVRVKATRAGKGGKTVTEICGVALPEVEMKRLLRELKIQVRVLDRTR</sequence>
<dbReference type="AlphaFoldDB" id="A0A7S1TES3"/>
<protein>
    <recommendedName>
        <fullName evidence="2">SUI1 domain-containing protein</fullName>
    </recommendedName>
</protein>
<dbReference type="InterPro" id="IPR036877">
    <property type="entry name" value="SUI1_dom_sf"/>
</dbReference>
<organism evidence="1">
    <name type="scientific">Compsopogon caeruleus</name>
    <dbReference type="NCBI Taxonomy" id="31354"/>
    <lineage>
        <taxon>Eukaryota</taxon>
        <taxon>Rhodophyta</taxon>
        <taxon>Compsopogonophyceae</taxon>
        <taxon>Compsopogonales</taxon>
        <taxon>Compsopogonaceae</taxon>
        <taxon>Compsopogon</taxon>
    </lineage>
</organism>
<proteinExistence type="predicted"/>
<evidence type="ECO:0008006" key="2">
    <source>
        <dbReference type="Google" id="ProtNLM"/>
    </source>
</evidence>